<sequence length="437" mass="48836">MKTNNTNKNETKNSFSSISVNLSSAEIPEISPARVKRLRDDWVPWGSKNNYPDVLIDFSKKSTIHSAFIQLKKKLISAEGFSCSDNIEAFVEKPNEYGESLDIILKKAAQDLAITETCALMVRYGKGGKKVAALDYVDSTKVRVDKKLDEFGRVQGFWLCADWSNVRDNPPVYYETYNPSKQGKQSSQLWYFKNKGAGQDYYPDISYASALTNIETAYNLDEFLANTVANGFFSSAIVEINSEATEEQKRKFIQDFTQKNTGSKNAGKITFVWTSQPNSVKINPINPSDITAFVEKSRQITTDAIVVAHGGQGILAGVRQEGNGLGSDGNLFNTAMKTYYSTVIRDYQKPVIDFLKSVFDYNGVTEYELEVKSSALILDENRMIDLLKPEAYITDYGYDVEDLLNPSDEVEEEVNPAEKKDGTTDTDETSPEDTGIL</sequence>
<dbReference type="AlphaFoldDB" id="A0A3M9MZM1"/>
<comment type="caution">
    <text evidence="2">The sequence shown here is derived from an EMBL/GenBank/DDBJ whole genome shotgun (WGS) entry which is preliminary data.</text>
</comment>
<accession>A0A3M9MZM1</accession>
<name>A0A3M9MZM1_9BACT</name>
<dbReference type="OrthoDB" id="891702at2"/>
<dbReference type="Proteomes" id="UP000271010">
    <property type="component" value="Unassembled WGS sequence"/>
</dbReference>
<protein>
    <submittedName>
        <fullName evidence="2">Phage portal protein</fullName>
    </submittedName>
</protein>
<proteinExistence type="predicted"/>
<evidence type="ECO:0000256" key="1">
    <source>
        <dbReference type="SAM" id="MobiDB-lite"/>
    </source>
</evidence>
<evidence type="ECO:0000313" key="2">
    <source>
        <dbReference type="EMBL" id="RNI30950.1"/>
    </source>
</evidence>
<feature type="region of interest" description="Disordered" evidence="1">
    <location>
        <begin position="404"/>
        <end position="437"/>
    </location>
</feature>
<evidence type="ECO:0000313" key="3">
    <source>
        <dbReference type="Proteomes" id="UP000271010"/>
    </source>
</evidence>
<dbReference type="EMBL" id="RJJE01000006">
    <property type="protein sequence ID" value="RNI30950.1"/>
    <property type="molecule type" value="Genomic_DNA"/>
</dbReference>
<organism evidence="2 3">
    <name type="scientific">Rufibacter immobilis</name>
    <dbReference type="NCBI Taxonomy" id="1348778"/>
    <lineage>
        <taxon>Bacteria</taxon>
        <taxon>Pseudomonadati</taxon>
        <taxon>Bacteroidota</taxon>
        <taxon>Cytophagia</taxon>
        <taxon>Cytophagales</taxon>
        <taxon>Hymenobacteraceae</taxon>
        <taxon>Rufibacter</taxon>
    </lineage>
</organism>
<keyword evidence="3" id="KW-1185">Reference proteome</keyword>
<gene>
    <name evidence="2" type="ORF">EFA69_06565</name>
</gene>
<dbReference type="RefSeq" id="WP_123132309.1">
    <property type="nucleotide sequence ID" value="NZ_RJJE01000006.1"/>
</dbReference>
<reference evidence="2 3" key="1">
    <citation type="submission" date="2018-11" db="EMBL/GenBank/DDBJ databases">
        <title>Rufibacter latericius sp. nov., isolated from water in Baiyang Lake.</title>
        <authorList>
            <person name="Yang Y."/>
        </authorList>
    </citation>
    <scope>NUCLEOTIDE SEQUENCE [LARGE SCALE GENOMIC DNA]</scope>
    <source>
        <strain evidence="2 3">MCC P1</strain>
    </source>
</reference>
<feature type="compositionally biased region" description="Acidic residues" evidence="1">
    <location>
        <begin position="404"/>
        <end position="415"/>
    </location>
</feature>